<evidence type="ECO:0000313" key="3">
    <source>
        <dbReference type="Proteomes" id="UP001497744"/>
    </source>
</evidence>
<evidence type="ECO:0000256" key="1">
    <source>
        <dbReference type="SAM" id="MobiDB-lite"/>
    </source>
</evidence>
<comment type="caution">
    <text evidence="2">The sequence shown here is derived from an EMBL/GenBank/DDBJ whole genome shotgun (WGS) entry which is preliminary data.</text>
</comment>
<reference evidence="2 3" key="1">
    <citation type="submission" date="2021-06" db="EMBL/GenBank/DDBJ databases">
        <title>Genome sequence of Babesia caballi.</title>
        <authorList>
            <person name="Yamagishi J."/>
            <person name="Kidaka T."/>
            <person name="Ochi A."/>
        </authorList>
    </citation>
    <scope>NUCLEOTIDE SEQUENCE [LARGE SCALE GENOMIC DNA]</scope>
    <source>
        <strain evidence="2">USDA-D6B2</strain>
    </source>
</reference>
<accession>A0AAV4LMU2</accession>
<evidence type="ECO:0000313" key="2">
    <source>
        <dbReference type="EMBL" id="GIX61299.1"/>
    </source>
</evidence>
<dbReference type="Proteomes" id="UP001497744">
    <property type="component" value="Unassembled WGS sequence"/>
</dbReference>
<dbReference type="RefSeq" id="XP_067713370.1">
    <property type="nucleotide sequence ID" value="XM_067857269.1"/>
</dbReference>
<dbReference type="GeneID" id="94192782"/>
<gene>
    <name evidence="2" type="ORF">BcabD6B2_07340</name>
</gene>
<sequence>MAGQTSAGRTALAYQLDLDALVVELLPGLQADERRAADRLAVLKPQSHTPAVHTPKRPGTYDGATHPPPVESNAPPESPASRTHRSDTIARSTPQREQRGYERDTSLTRLLWYSHAPAAAASERRQQTEVDAQLRHREEALVCERADGEGLVELAQRVEHARVDPHRPPLQQVVRRGGRDEAAAEQGLVEPGGLAVALHAGQDLRLQQAQLAAVVLGDAGPDVGQQPAQALLGRQEAAHVQAQKRNLGAQVRRRDGAAAEVALHAAQPVNLRVGRGRDLVVRRAGVLRLAAPGEVGVQEALQQRHEQRGHGRVPALGEGLDARDPAVGLLLEGRRGAQPVLGPGLVAEGLGAVVVDHVEREHEAERAQKGHRRDEEPVGDRLGHQRGHLQADGAVAVLHPLVGGVGDVQLGGALDAHQQHQVQLHLVDARGPDGAPQRLPGEALQGALRRPEDQLKRAGVGEGAAEAGGRDQHVQARRQVAAHGLVEVLLEVAHRLGPAGEDRVEGHGEGVHGDDGRGALVRVALLAFAPLADQVLVPDGPRDAGGRGAPPEGAQRHGHGQPAGQAGVVALDAALAARVRQVVLVGQDGAVGEVDPGLAAQRVDGERLQDVLRGGGHAVLRIVPVRHLARISLGLHLHVRLALSVKHAALAGVLVGLGALVGLGIVVGEHLVAIGELGEGAQPPRQAQLRARVALGVAAVLPEGVGPAEVGGAIEGPHPRRGVLGAHEVVAVDVVVEAGAVDVAHAGQVGVGEVQQAGGIVGDGRGERVDLGVAELEVGGAEKQQRLGRSGARFGVGFHVCVAGCRRGGVRGAHVLPRKLLNGLPGLARQLREDLGGEVGNEHGLDVGQARHVSEGGKRVAAEGRVVLAGAVPQLLDQGKAEVPPALQRLEQGQVEHQVNVGPLVEAGRQGDEHGRLDDLVEQGEAVGPGPDAGGRGGVGAVKVHDVLHHLGGAVAAAQHGLEAVQLQEALVVVDDRVGPRDGHAVAGGGDGRRPLEDGVVADAVGEDVVRNPVYEQDHAVQLGEGGPREAGVATVDGGLHRHVLAPGLAQPRRLPVAAVVGHERELVQEAVVPVEHGDHAAERLAARAPAVQIAPRLGEGGLGAVEDLVEAVLQPGGGLALEGGVIRLLHELPALHRDVAAHGHHPGLLGVGHVRAGAAGADQLQVVHVVQAGGLGVGLPGLLHEGAADQALEARHAAGLVAVRDGDPRHDLAEEHLALLPQRVPVVQAVQRLPKVEHGVLAVDGDAEGQERQQQRRVEAANRRRLGKLGALGGELEGKPVRL</sequence>
<protein>
    <submittedName>
        <fullName evidence="2">Uncharacterized protein</fullName>
    </submittedName>
</protein>
<feature type="region of interest" description="Disordered" evidence="1">
    <location>
        <begin position="537"/>
        <end position="563"/>
    </location>
</feature>
<feature type="region of interest" description="Disordered" evidence="1">
    <location>
        <begin position="42"/>
        <end position="103"/>
    </location>
</feature>
<feature type="compositionally biased region" description="Basic and acidic residues" evidence="1">
    <location>
        <begin position="84"/>
        <end position="103"/>
    </location>
</feature>
<feature type="region of interest" description="Disordered" evidence="1">
    <location>
        <begin position="362"/>
        <end position="382"/>
    </location>
</feature>
<organism evidence="2 3">
    <name type="scientific">Babesia caballi</name>
    <dbReference type="NCBI Taxonomy" id="5871"/>
    <lineage>
        <taxon>Eukaryota</taxon>
        <taxon>Sar</taxon>
        <taxon>Alveolata</taxon>
        <taxon>Apicomplexa</taxon>
        <taxon>Aconoidasida</taxon>
        <taxon>Piroplasmida</taxon>
        <taxon>Babesiidae</taxon>
        <taxon>Babesia</taxon>
    </lineage>
</organism>
<name>A0AAV4LMU2_BABCB</name>
<keyword evidence="3" id="KW-1185">Reference proteome</keyword>
<proteinExistence type="predicted"/>
<dbReference type="EMBL" id="BPLF01000001">
    <property type="protein sequence ID" value="GIX61299.1"/>
    <property type="molecule type" value="Genomic_DNA"/>
</dbReference>